<dbReference type="OrthoDB" id="9789181at2"/>
<dbReference type="STRING" id="42253.NITMOv2_2918"/>
<feature type="domain" description="Response regulatory" evidence="3">
    <location>
        <begin position="3"/>
        <end position="112"/>
    </location>
</feature>
<dbReference type="KEGG" id="nmv:NITMOv2_2918"/>
<dbReference type="InterPro" id="IPR001789">
    <property type="entry name" value="Sig_transdc_resp-reg_receiver"/>
</dbReference>
<name>A0A0K2GEM8_NITMO</name>
<gene>
    <name evidence="4" type="ORF">NITMOv2_2918</name>
</gene>
<protein>
    <submittedName>
        <fullName evidence="4">Response regulator receiver protein</fullName>
    </submittedName>
</protein>
<dbReference type="RefSeq" id="WP_053380356.1">
    <property type="nucleotide sequence ID" value="NZ_CP011801.1"/>
</dbReference>
<feature type="modified residue" description="4-aspartylphosphate" evidence="2">
    <location>
        <position position="52"/>
    </location>
</feature>
<dbReference type="PANTHER" id="PTHR44591:SF3">
    <property type="entry name" value="RESPONSE REGULATORY DOMAIN-CONTAINING PROTEIN"/>
    <property type="match status" value="1"/>
</dbReference>
<evidence type="ECO:0000313" key="5">
    <source>
        <dbReference type="Proteomes" id="UP000069205"/>
    </source>
</evidence>
<dbReference type="Pfam" id="PF00072">
    <property type="entry name" value="Response_reg"/>
    <property type="match status" value="1"/>
</dbReference>
<proteinExistence type="predicted"/>
<evidence type="ECO:0000256" key="1">
    <source>
        <dbReference type="ARBA" id="ARBA00022553"/>
    </source>
</evidence>
<evidence type="ECO:0000256" key="2">
    <source>
        <dbReference type="PROSITE-ProRule" id="PRU00169"/>
    </source>
</evidence>
<keyword evidence="1 2" id="KW-0597">Phosphoprotein</keyword>
<dbReference type="EMBL" id="CP011801">
    <property type="protein sequence ID" value="ALA59324.1"/>
    <property type="molecule type" value="Genomic_DNA"/>
</dbReference>
<organism evidence="4 5">
    <name type="scientific">Nitrospira moscoviensis</name>
    <dbReference type="NCBI Taxonomy" id="42253"/>
    <lineage>
        <taxon>Bacteria</taxon>
        <taxon>Pseudomonadati</taxon>
        <taxon>Nitrospirota</taxon>
        <taxon>Nitrospiria</taxon>
        <taxon>Nitrospirales</taxon>
        <taxon>Nitrospiraceae</taxon>
        <taxon>Nitrospira</taxon>
    </lineage>
</organism>
<dbReference type="CDD" id="cd00156">
    <property type="entry name" value="REC"/>
    <property type="match status" value="1"/>
</dbReference>
<dbReference type="SUPFAM" id="SSF52172">
    <property type="entry name" value="CheY-like"/>
    <property type="match status" value="1"/>
</dbReference>
<dbReference type="AlphaFoldDB" id="A0A0K2GEM8"/>
<dbReference type="PROSITE" id="PS50110">
    <property type="entry name" value="RESPONSE_REGULATORY"/>
    <property type="match status" value="1"/>
</dbReference>
<dbReference type="InterPro" id="IPR050595">
    <property type="entry name" value="Bact_response_regulator"/>
</dbReference>
<evidence type="ECO:0000313" key="4">
    <source>
        <dbReference type="EMBL" id="ALA59324.1"/>
    </source>
</evidence>
<reference evidence="4 5" key="1">
    <citation type="journal article" date="2015" name="Proc. Natl. Acad. Sci. U.S.A.">
        <title>Expanded metabolic versatility of ubiquitous nitrite-oxidizing bacteria from the genus Nitrospira.</title>
        <authorList>
            <person name="Koch H."/>
            <person name="Lucker S."/>
            <person name="Albertsen M."/>
            <person name="Kitzinger K."/>
            <person name="Herbold C."/>
            <person name="Spieck E."/>
            <person name="Nielsen P.H."/>
            <person name="Wagner M."/>
            <person name="Daims H."/>
        </authorList>
    </citation>
    <scope>NUCLEOTIDE SEQUENCE [LARGE SCALE GENOMIC DNA]</scope>
    <source>
        <strain evidence="4 5">NSP M-1</strain>
    </source>
</reference>
<dbReference type="Gene3D" id="3.40.50.2300">
    <property type="match status" value="1"/>
</dbReference>
<dbReference type="GO" id="GO:0000160">
    <property type="term" value="P:phosphorelay signal transduction system"/>
    <property type="evidence" value="ECO:0007669"/>
    <property type="project" value="InterPro"/>
</dbReference>
<dbReference type="InterPro" id="IPR011006">
    <property type="entry name" value="CheY-like_superfamily"/>
</dbReference>
<dbReference type="Proteomes" id="UP000069205">
    <property type="component" value="Chromosome"/>
</dbReference>
<dbReference type="SMART" id="SM00448">
    <property type="entry name" value="REC"/>
    <property type="match status" value="1"/>
</dbReference>
<dbReference type="PANTHER" id="PTHR44591">
    <property type="entry name" value="STRESS RESPONSE REGULATOR PROTEIN 1"/>
    <property type="match status" value="1"/>
</dbReference>
<sequence>MKAILVVDNDPDVRLACRDRLERWGYVVHSAASGEQALTLLSTQEIHAMLLDLHLPGLEGAEVLRLIRAQGLTLPILLISASHSGQVDELLTVRGAQGFLAKPFANESSIGG</sequence>
<evidence type="ECO:0000259" key="3">
    <source>
        <dbReference type="PROSITE" id="PS50110"/>
    </source>
</evidence>
<accession>A0A0K2GEM8</accession>
<dbReference type="PATRIC" id="fig|42253.5.peg.2888"/>
<keyword evidence="5" id="KW-1185">Reference proteome</keyword>